<dbReference type="InterPro" id="IPR008160">
    <property type="entry name" value="Collagen"/>
</dbReference>
<sequence>MAGFSTLGLLFLWLLATASAQRVGPQGPPGPRGPPGPSGKDGIDGLTGTDGPPGLNGPPGDRVSTTLDPESL</sequence>
<feature type="chain" id="PRO_5014176478" evidence="2">
    <location>
        <begin position="21"/>
        <end position="72"/>
    </location>
</feature>
<feature type="compositionally biased region" description="Low complexity" evidence="1">
    <location>
        <begin position="38"/>
        <end position="61"/>
    </location>
</feature>
<feature type="signal peptide" evidence="2">
    <location>
        <begin position="1"/>
        <end position="20"/>
    </location>
</feature>
<keyword evidence="2" id="KW-0732">Signal</keyword>
<protein>
    <submittedName>
        <fullName evidence="3">Uncharacterized protein</fullName>
    </submittedName>
</protein>
<organism evidence="3 4">
    <name type="scientific">Limosa lapponica baueri</name>
    <dbReference type="NCBI Taxonomy" id="1758121"/>
    <lineage>
        <taxon>Eukaryota</taxon>
        <taxon>Metazoa</taxon>
        <taxon>Chordata</taxon>
        <taxon>Craniata</taxon>
        <taxon>Vertebrata</taxon>
        <taxon>Euteleostomi</taxon>
        <taxon>Archelosauria</taxon>
        <taxon>Archosauria</taxon>
        <taxon>Dinosauria</taxon>
        <taxon>Saurischia</taxon>
        <taxon>Theropoda</taxon>
        <taxon>Coelurosauria</taxon>
        <taxon>Aves</taxon>
        <taxon>Neognathae</taxon>
        <taxon>Neoaves</taxon>
        <taxon>Charadriiformes</taxon>
        <taxon>Scolopacidae</taxon>
        <taxon>Limosa</taxon>
    </lineage>
</organism>
<feature type="compositionally biased region" description="Pro residues" evidence="1">
    <location>
        <begin position="26"/>
        <end position="37"/>
    </location>
</feature>
<dbReference type="Proteomes" id="UP000233556">
    <property type="component" value="Unassembled WGS sequence"/>
</dbReference>
<dbReference type="Pfam" id="PF01391">
    <property type="entry name" value="Collagen"/>
    <property type="match status" value="1"/>
</dbReference>
<evidence type="ECO:0000313" key="4">
    <source>
        <dbReference type="Proteomes" id="UP000233556"/>
    </source>
</evidence>
<feature type="region of interest" description="Disordered" evidence="1">
    <location>
        <begin position="21"/>
        <end position="72"/>
    </location>
</feature>
<name>A0A2I0TEL3_LIMLA</name>
<reference evidence="4" key="2">
    <citation type="submission" date="2017-12" db="EMBL/GenBank/DDBJ databases">
        <title>Genome sequence of the Bar-tailed Godwit (Limosa lapponica baueri).</title>
        <authorList>
            <person name="Lima N.C.B."/>
            <person name="Parody-Merino A.M."/>
            <person name="Battley P.F."/>
            <person name="Fidler A.E."/>
            <person name="Prosdocimi F."/>
        </authorList>
    </citation>
    <scope>NUCLEOTIDE SEQUENCE [LARGE SCALE GENOMIC DNA]</scope>
</reference>
<evidence type="ECO:0000256" key="2">
    <source>
        <dbReference type="SAM" id="SignalP"/>
    </source>
</evidence>
<keyword evidence="4" id="KW-1185">Reference proteome</keyword>
<dbReference type="AlphaFoldDB" id="A0A2I0TEL3"/>
<evidence type="ECO:0000313" key="3">
    <source>
        <dbReference type="EMBL" id="PKU32244.1"/>
    </source>
</evidence>
<evidence type="ECO:0000256" key="1">
    <source>
        <dbReference type="SAM" id="MobiDB-lite"/>
    </source>
</evidence>
<reference evidence="4" key="1">
    <citation type="submission" date="2017-11" db="EMBL/GenBank/DDBJ databases">
        <authorList>
            <person name="Lima N.C."/>
            <person name="Parody-Merino A.M."/>
            <person name="Battley P.F."/>
            <person name="Fidler A.E."/>
            <person name="Prosdocimi F."/>
        </authorList>
    </citation>
    <scope>NUCLEOTIDE SEQUENCE [LARGE SCALE GENOMIC DNA]</scope>
</reference>
<proteinExistence type="predicted"/>
<feature type="compositionally biased region" description="Polar residues" evidence="1">
    <location>
        <begin position="63"/>
        <end position="72"/>
    </location>
</feature>
<dbReference type="EMBL" id="KZ511591">
    <property type="protein sequence ID" value="PKU32244.1"/>
    <property type="molecule type" value="Genomic_DNA"/>
</dbReference>
<accession>A0A2I0TEL3</accession>
<gene>
    <name evidence="3" type="ORF">llap_17453</name>
</gene>